<dbReference type="EMBL" id="FR824085">
    <property type="protein sequence ID" value="CCA17764.1"/>
    <property type="molecule type" value="Genomic_DNA"/>
</dbReference>
<sequence>MEIAGNVRDFLVGMKENINPIEEEILCDLQQLHELFSQNMTGFDEQVSQNALNMSPEARIVAHQLRVRIYQDWRSKLMECVFSSELRTPNRGHREDTCQRSSVIGHFSETTCKALVNSIKDRLALYKVVTDHYIHVSTQTKGRPILTPMMLSPTSLHQRMMEQAKGLNVNEAADINFVIPDFLCGFS</sequence>
<dbReference type="HOGENOM" id="CLU_124697_0_0_1"/>
<proteinExistence type="predicted"/>
<protein>
    <submittedName>
        <fullName evidence="1">Uncharacterized protein AlNc14C40G3409</fullName>
    </submittedName>
</protein>
<dbReference type="AlphaFoldDB" id="F0W9F0"/>
<gene>
    <name evidence="1" type="primary">AlNc14C40G3409</name>
    <name evidence="1" type="ORF">ALNC14_039070</name>
</gene>
<evidence type="ECO:0000313" key="1">
    <source>
        <dbReference type="EMBL" id="CCA17764.1"/>
    </source>
</evidence>
<organism evidence="1">
    <name type="scientific">Albugo laibachii Nc14</name>
    <dbReference type="NCBI Taxonomy" id="890382"/>
    <lineage>
        <taxon>Eukaryota</taxon>
        <taxon>Sar</taxon>
        <taxon>Stramenopiles</taxon>
        <taxon>Oomycota</taxon>
        <taxon>Peronosporomycetes</taxon>
        <taxon>Albuginales</taxon>
        <taxon>Albuginaceae</taxon>
        <taxon>Albugo</taxon>
    </lineage>
</organism>
<reference evidence="1" key="1">
    <citation type="journal article" date="2011" name="PLoS Biol.">
        <title>Gene gain and loss during evolution of obligate parasitism in the white rust pathogen of Arabidopsis thaliana.</title>
        <authorList>
            <person name="Kemen E."/>
            <person name="Gardiner A."/>
            <person name="Schultz-Larsen T."/>
            <person name="Kemen A.C."/>
            <person name="Balmuth A.L."/>
            <person name="Robert-Seilaniantz A."/>
            <person name="Bailey K."/>
            <person name="Holub E."/>
            <person name="Studholme D.J."/>
            <person name="Maclean D."/>
            <person name="Jones J.D."/>
        </authorList>
    </citation>
    <scope>NUCLEOTIDE SEQUENCE</scope>
</reference>
<reference evidence="1" key="2">
    <citation type="submission" date="2011-02" db="EMBL/GenBank/DDBJ databases">
        <authorList>
            <person name="MacLean D."/>
        </authorList>
    </citation>
    <scope>NUCLEOTIDE SEQUENCE</scope>
</reference>
<accession>F0W9F0</accession>
<name>F0W9F0_9STRA</name>